<evidence type="ECO:0000313" key="1">
    <source>
        <dbReference type="EMBL" id="AFK46268.1"/>
    </source>
</evidence>
<sequence>MQLNFIDLHFLQEEVKGFSIFYIFLRPNQRVNDLLPSFVVNGVSYIRQQESIDIEKGCSVDPS</sequence>
<dbReference type="EMBL" id="BT146474">
    <property type="protein sequence ID" value="AFK46268.1"/>
    <property type="molecule type" value="mRNA"/>
</dbReference>
<protein>
    <submittedName>
        <fullName evidence="1">Uncharacterized protein</fullName>
    </submittedName>
</protein>
<name>I3T176_LOTJA</name>
<proteinExistence type="evidence at transcript level"/>
<accession>I3T176</accession>
<dbReference type="AlphaFoldDB" id="I3T176"/>
<organism evidence="1">
    <name type="scientific">Lotus japonicus</name>
    <name type="common">Lotus corniculatus var. japonicus</name>
    <dbReference type="NCBI Taxonomy" id="34305"/>
    <lineage>
        <taxon>Eukaryota</taxon>
        <taxon>Viridiplantae</taxon>
        <taxon>Streptophyta</taxon>
        <taxon>Embryophyta</taxon>
        <taxon>Tracheophyta</taxon>
        <taxon>Spermatophyta</taxon>
        <taxon>Magnoliopsida</taxon>
        <taxon>eudicotyledons</taxon>
        <taxon>Gunneridae</taxon>
        <taxon>Pentapetalae</taxon>
        <taxon>rosids</taxon>
        <taxon>fabids</taxon>
        <taxon>Fabales</taxon>
        <taxon>Fabaceae</taxon>
        <taxon>Papilionoideae</taxon>
        <taxon>50 kb inversion clade</taxon>
        <taxon>NPAAA clade</taxon>
        <taxon>Hologalegina</taxon>
        <taxon>robinioid clade</taxon>
        <taxon>Loteae</taxon>
        <taxon>Lotus</taxon>
    </lineage>
</organism>
<reference evidence="1" key="1">
    <citation type="submission" date="2012-05" db="EMBL/GenBank/DDBJ databases">
        <authorList>
            <person name="Krishnakumar V."/>
            <person name="Cheung F."/>
            <person name="Xiao Y."/>
            <person name="Chan A."/>
            <person name="Moskal W.A."/>
            <person name="Town C.D."/>
        </authorList>
    </citation>
    <scope>NUCLEOTIDE SEQUENCE</scope>
</reference>